<reference evidence="2" key="1">
    <citation type="submission" date="2021-04" db="EMBL/GenBank/DDBJ databases">
        <title>Draft genome sequence of StrPh-CL8, a phytoplasma strain causing strawberry phyllody in Chile.</title>
        <authorList>
            <person name="Cui W."/>
            <person name="Zamorano A."/>
            <person name="Fiore N."/>
        </authorList>
    </citation>
    <scope>NUCLEOTIDE SEQUENCE [LARGE SCALE GENOMIC DNA]</scope>
    <source>
        <strain evidence="2">StrPh-Cl</strain>
    </source>
</reference>
<keyword evidence="1" id="KW-0812">Transmembrane</keyword>
<name>A0ABS5K2R0_9MOLU</name>
<dbReference type="Proteomes" id="UP000811481">
    <property type="component" value="Unassembled WGS sequence"/>
</dbReference>
<evidence type="ECO:0000313" key="2">
    <source>
        <dbReference type="EMBL" id="MBS2126160.1"/>
    </source>
</evidence>
<keyword evidence="1" id="KW-0472">Membrane</keyword>
<evidence type="ECO:0000256" key="1">
    <source>
        <dbReference type="SAM" id="Phobius"/>
    </source>
</evidence>
<organism evidence="2 3">
    <name type="scientific">'Fragaria x ananassa' phyllody phytoplasma</name>
    <dbReference type="NCBI Taxonomy" id="2358428"/>
    <lineage>
        <taxon>Bacteria</taxon>
        <taxon>Bacillati</taxon>
        <taxon>Mycoplasmatota</taxon>
        <taxon>Mollicutes</taxon>
        <taxon>Acholeplasmatales</taxon>
        <taxon>Acholeplasmataceae</taxon>
        <taxon>Candidatus Phytoplasma</taxon>
        <taxon>16SrXIII (Mexican periwinkle virescence group)</taxon>
    </lineage>
</organism>
<evidence type="ECO:0000313" key="3">
    <source>
        <dbReference type="Proteomes" id="UP000811481"/>
    </source>
</evidence>
<feature type="transmembrane region" description="Helical" evidence="1">
    <location>
        <begin position="77"/>
        <end position="94"/>
    </location>
</feature>
<dbReference type="EMBL" id="JAGVRH010000001">
    <property type="protein sequence ID" value="MBS2126160.1"/>
    <property type="molecule type" value="Genomic_DNA"/>
</dbReference>
<accession>A0ABS5K2R0</accession>
<comment type="caution">
    <text evidence="2">The sequence shown here is derived from an EMBL/GenBank/DDBJ whole genome shotgun (WGS) entry which is preliminary data.</text>
</comment>
<keyword evidence="1" id="KW-1133">Transmembrane helix</keyword>
<dbReference type="RefSeq" id="WP_212330712.1">
    <property type="nucleotide sequence ID" value="NZ_JAGVRH010000001.1"/>
</dbReference>
<feature type="transmembrane region" description="Helical" evidence="1">
    <location>
        <begin position="51"/>
        <end position="71"/>
    </location>
</feature>
<sequence>MFPKFAEVIDEGFKGIKVAWNGASQPFTIIMRYIKDFFQNKLNIGETVSKIIATVVIIAITFFIAVLFWVIPIIGPFLSLVVTALATTGIFNFWQIKDEDTTTSPNLNHKK</sequence>
<protein>
    <submittedName>
        <fullName evidence="2">Uncharacterized protein</fullName>
    </submittedName>
</protein>
<proteinExistence type="predicted"/>
<keyword evidence="3" id="KW-1185">Reference proteome</keyword>
<gene>
    <name evidence="2" type="ORF">J8J04_00275</name>
</gene>